<dbReference type="UniPathway" id="UPA00219"/>
<evidence type="ECO:0000256" key="6">
    <source>
        <dbReference type="ARBA" id="ARBA00022960"/>
    </source>
</evidence>
<proteinExistence type="inferred from homology"/>
<evidence type="ECO:0000256" key="2">
    <source>
        <dbReference type="ARBA" id="ARBA00004752"/>
    </source>
</evidence>
<keyword evidence="12" id="KW-0670">Pyruvate</keyword>
<feature type="binding site" evidence="12">
    <location>
        <position position="328"/>
    </location>
    <ligand>
        <name>UDP-N-acetyl-alpha-D-glucosamine</name>
        <dbReference type="ChEBI" id="CHEBI:57705"/>
    </ligand>
</feature>
<dbReference type="SUPFAM" id="SSF55205">
    <property type="entry name" value="EPT/RTPC-like"/>
    <property type="match status" value="1"/>
</dbReference>
<dbReference type="InterPro" id="IPR001986">
    <property type="entry name" value="Enolpyruvate_Tfrase_dom"/>
</dbReference>
<feature type="domain" description="Enolpyruvate transferase" evidence="13">
    <location>
        <begin position="6"/>
        <end position="407"/>
    </location>
</feature>
<evidence type="ECO:0000256" key="4">
    <source>
        <dbReference type="ARBA" id="ARBA00022618"/>
    </source>
</evidence>
<dbReference type="GO" id="GO:0008360">
    <property type="term" value="P:regulation of cell shape"/>
    <property type="evidence" value="ECO:0007669"/>
    <property type="project" value="UniProtKB-KW"/>
</dbReference>
<feature type="modified residue" description="2-(S-cysteinyl)pyruvic acid O-phosphothioketal" evidence="12">
    <location>
        <position position="117"/>
    </location>
</feature>
<dbReference type="AlphaFoldDB" id="A0A7X0RNF4"/>
<dbReference type="FunFam" id="3.65.10.10:FF:000001">
    <property type="entry name" value="UDP-N-acetylglucosamine 1-carboxyvinyltransferase"/>
    <property type="match status" value="1"/>
</dbReference>
<evidence type="ECO:0000256" key="3">
    <source>
        <dbReference type="ARBA" id="ARBA00022490"/>
    </source>
</evidence>
<dbReference type="GO" id="GO:0005737">
    <property type="term" value="C:cytoplasm"/>
    <property type="evidence" value="ECO:0007669"/>
    <property type="project" value="UniProtKB-SubCell"/>
</dbReference>
<evidence type="ECO:0000256" key="9">
    <source>
        <dbReference type="ARBA" id="ARBA00023316"/>
    </source>
</evidence>
<gene>
    <name evidence="12 14" type="primary">murA</name>
    <name evidence="14" type="ORF">H7C19_07825</name>
</gene>
<evidence type="ECO:0000313" key="15">
    <source>
        <dbReference type="Proteomes" id="UP000547209"/>
    </source>
</evidence>
<keyword evidence="8 12" id="KW-0131">Cell cycle</keyword>
<comment type="similarity">
    <text evidence="10 12">Belongs to the EPSP synthase family. MurA subfamily.</text>
</comment>
<dbReference type="CDD" id="cd01555">
    <property type="entry name" value="UdpNAET"/>
    <property type="match status" value="1"/>
</dbReference>
<evidence type="ECO:0000256" key="7">
    <source>
        <dbReference type="ARBA" id="ARBA00022984"/>
    </source>
</evidence>
<comment type="function">
    <text evidence="12">Cell wall formation. Adds enolpyruvyl to UDP-N-acetylglucosamine.</text>
</comment>
<evidence type="ECO:0000256" key="8">
    <source>
        <dbReference type="ARBA" id="ARBA00023306"/>
    </source>
</evidence>
<keyword evidence="3 12" id="KW-0963">Cytoplasm</keyword>
<dbReference type="InterPro" id="IPR036968">
    <property type="entry name" value="Enolpyruvate_Tfrase_sf"/>
</dbReference>
<dbReference type="GO" id="GO:0051301">
    <property type="term" value="P:cell division"/>
    <property type="evidence" value="ECO:0007669"/>
    <property type="project" value="UniProtKB-KW"/>
</dbReference>
<dbReference type="PANTHER" id="PTHR43783:SF1">
    <property type="entry name" value="UDP-N-ACETYLGLUCOSAMINE 1-CARBOXYVINYLTRANSFERASE"/>
    <property type="match status" value="1"/>
</dbReference>
<dbReference type="EC" id="2.5.1.7" evidence="12"/>
<comment type="subcellular location">
    <subcellularLocation>
        <location evidence="1 12">Cytoplasm</location>
    </subcellularLocation>
</comment>
<keyword evidence="7 12" id="KW-0573">Peptidoglycan synthesis</keyword>
<dbReference type="GO" id="GO:0071555">
    <property type="term" value="P:cell wall organization"/>
    <property type="evidence" value="ECO:0007669"/>
    <property type="project" value="UniProtKB-KW"/>
</dbReference>
<keyword evidence="4 12" id="KW-0132">Cell division</keyword>
<dbReference type="NCBIfam" id="TIGR01072">
    <property type="entry name" value="murA"/>
    <property type="match status" value="1"/>
</dbReference>
<keyword evidence="5 12" id="KW-0808">Transferase</keyword>
<dbReference type="InterPro" id="IPR050068">
    <property type="entry name" value="MurA_subfamily"/>
</dbReference>
<comment type="catalytic activity">
    <reaction evidence="11 12">
        <text>phosphoenolpyruvate + UDP-N-acetyl-alpha-D-glucosamine = UDP-N-acetyl-3-O-(1-carboxyvinyl)-alpha-D-glucosamine + phosphate</text>
        <dbReference type="Rhea" id="RHEA:18681"/>
        <dbReference type="ChEBI" id="CHEBI:43474"/>
        <dbReference type="ChEBI" id="CHEBI:57705"/>
        <dbReference type="ChEBI" id="CHEBI:58702"/>
        <dbReference type="ChEBI" id="CHEBI:68483"/>
        <dbReference type="EC" id="2.5.1.7"/>
    </reaction>
</comment>
<evidence type="ECO:0000256" key="11">
    <source>
        <dbReference type="ARBA" id="ARBA00047527"/>
    </source>
</evidence>
<comment type="caution">
    <text evidence="14">The sequence shown here is derived from an EMBL/GenBank/DDBJ whole genome shotgun (WGS) entry which is preliminary data.</text>
</comment>
<feature type="binding site" evidence="12">
    <location>
        <position position="306"/>
    </location>
    <ligand>
        <name>UDP-N-acetyl-alpha-D-glucosamine</name>
        <dbReference type="ChEBI" id="CHEBI:57705"/>
    </ligand>
</feature>
<keyword evidence="15" id="KW-1185">Reference proteome</keyword>
<feature type="binding site" evidence="12">
    <location>
        <begin position="122"/>
        <end position="126"/>
    </location>
    <ligand>
        <name>UDP-N-acetyl-alpha-D-glucosamine</name>
        <dbReference type="ChEBI" id="CHEBI:57705"/>
    </ligand>
</feature>
<dbReference type="RefSeq" id="WP_185142048.1">
    <property type="nucleotide sequence ID" value="NZ_JACJVP010000010.1"/>
</dbReference>
<accession>A0A7X0RNF4</accession>
<dbReference type="InterPro" id="IPR005750">
    <property type="entry name" value="UDP_GlcNAc_COvinyl_MurA"/>
</dbReference>
<dbReference type="NCBIfam" id="NF006873">
    <property type="entry name" value="PRK09369.1"/>
    <property type="match status" value="1"/>
</dbReference>
<sequence>MSKIIVRGGRPLTGTVRVHGAKNSVLPILAAALLAEEGSCVIHDVPALDDVTNILQVLAALGVRAQQHDTRVSLHADRLASYEAPYELVRKMRASFLVMGPLLARLGKVKISLPGGCAIGTRPIDQHLKGFEAMGAEIGFGQGSIEARVNGRLHGARIYLDVASVGATENIMMAAATAEGTTLIENAAKEPEIVDLANFLNAMGAKVRGAGTGVIRIEGVERLKGVVHTVIPDRVEAGTYMIAAAVTGGDVYVEGAIRDHLGPVVAKLEEMGASVECDENGIRVSAPRQLRAVDVKTLPYPGFPTDMQAQMMALLLRSEGTSIVTETVFENRYMHVEELAKMGADIKVDGRTAIISGSSKLVGAQVCATDLRAGAALICAGLAADGVTEVTGVHHIDRGYMDIVGKLAALGADVYRAPSPEEVLAEAAEHAVVEHVTVEHVTVRRPVAVIEVDERPLADVAMLRVHPTLA</sequence>
<dbReference type="GO" id="GO:0019277">
    <property type="term" value="P:UDP-N-acetylgalactosamine biosynthetic process"/>
    <property type="evidence" value="ECO:0007669"/>
    <property type="project" value="InterPro"/>
</dbReference>
<evidence type="ECO:0000313" key="14">
    <source>
        <dbReference type="EMBL" id="MBB6670596.1"/>
    </source>
</evidence>
<comment type="caution">
    <text evidence="12">Lacks conserved residue(s) required for the propagation of feature annotation.</text>
</comment>
<feature type="active site" description="Proton donor" evidence="12">
    <location>
        <position position="117"/>
    </location>
</feature>
<evidence type="ECO:0000259" key="13">
    <source>
        <dbReference type="Pfam" id="PF00275"/>
    </source>
</evidence>
<organism evidence="14 15">
    <name type="scientific">Cohnella nanjingensis</name>
    <dbReference type="NCBI Taxonomy" id="1387779"/>
    <lineage>
        <taxon>Bacteria</taxon>
        <taxon>Bacillati</taxon>
        <taxon>Bacillota</taxon>
        <taxon>Bacilli</taxon>
        <taxon>Bacillales</taxon>
        <taxon>Paenibacillaceae</taxon>
        <taxon>Cohnella</taxon>
    </lineage>
</organism>
<feature type="binding site" evidence="12">
    <location>
        <position position="93"/>
    </location>
    <ligand>
        <name>UDP-N-acetyl-alpha-D-glucosamine</name>
        <dbReference type="ChEBI" id="CHEBI:57705"/>
    </ligand>
</feature>
<dbReference type="GO" id="GO:0008760">
    <property type="term" value="F:UDP-N-acetylglucosamine 1-carboxyvinyltransferase activity"/>
    <property type="evidence" value="ECO:0007669"/>
    <property type="project" value="UniProtKB-UniRule"/>
</dbReference>
<dbReference type="Pfam" id="PF00275">
    <property type="entry name" value="EPSP_synthase"/>
    <property type="match status" value="1"/>
</dbReference>
<keyword evidence="9 12" id="KW-0961">Cell wall biogenesis/degradation</keyword>
<evidence type="ECO:0000256" key="12">
    <source>
        <dbReference type="HAMAP-Rule" id="MF_00111"/>
    </source>
</evidence>
<dbReference type="GO" id="GO:0009252">
    <property type="term" value="P:peptidoglycan biosynthetic process"/>
    <property type="evidence" value="ECO:0007669"/>
    <property type="project" value="UniProtKB-UniRule"/>
</dbReference>
<dbReference type="Proteomes" id="UP000547209">
    <property type="component" value="Unassembled WGS sequence"/>
</dbReference>
<comment type="pathway">
    <text evidence="2 12">Cell wall biogenesis; peptidoglycan biosynthesis.</text>
</comment>
<keyword evidence="6 12" id="KW-0133">Cell shape</keyword>
<feature type="binding site" evidence="12">
    <location>
        <begin position="22"/>
        <end position="23"/>
    </location>
    <ligand>
        <name>phosphoenolpyruvate</name>
        <dbReference type="ChEBI" id="CHEBI:58702"/>
    </ligand>
</feature>
<dbReference type="HAMAP" id="MF_00111">
    <property type="entry name" value="MurA"/>
    <property type="match status" value="1"/>
</dbReference>
<protein>
    <recommendedName>
        <fullName evidence="12">UDP-N-acetylglucosamine 1-carboxyvinyltransferase</fullName>
        <ecNumber evidence="12">2.5.1.7</ecNumber>
    </recommendedName>
    <alternativeName>
        <fullName evidence="12">Enoylpyruvate transferase</fullName>
    </alternativeName>
    <alternativeName>
        <fullName evidence="12">UDP-N-acetylglucosamine enolpyruvyl transferase</fullName>
        <shortName evidence="12">EPT</shortName>
    </alternativeName>
</protein>
<evidence type="ECO:0000256" key="1">
    <source>
        <dbReference type="ARBA" id="ARBA00004496"/>
    </source>
</evidence>
<dbReference type="PANTHER" id="PTHR43783">
    <property type="entry name" value="UDP-N-ACETYLGLUCOSAMINE 1-CARBOXYVINYLTRANSFERASE"/>
    <property type="match status" value="1"/>
</dbReference>
<evidence type="ECO:0000256" key="5">
    <source>
        <dbReference type="ARBA" id="ARBA00022679"/>
    </source>
</evidence>
<dbReference type="NCBIfam" id="NF009470">
    <property type="entry name" value="PRK12830.1"/>
    <property type="match status" value="1"/>
</dbReference>
<name>A0A7X0RNF4_9BACL</name>
<dbReference type="InterPro" id="IPR013792">
    <property type="entry name" value="RNA3'P_cycl/enolpyr_Trfase_a/b"/>
</dbReference>
<dbReference type="EMBL" id="JACJVP010000010">
    <property type="protein sequence ID" value="MBB6670596.1"/>
    <property type="molecule type" value="Genomic_DNA"/>
</dbReference>
<evidence type="ECO:0000256" key="10">
    <source>
        <dbReference type="ARBA" id="ARBA00038367"/>
    </source>
</evidence>
<dbReference type="Gene3D" id="3.65.10.10">
    <property type="entry name" value="Enolpyruvate transferase domain"/>
    <property type="match status" value="2"/>
</dbReference>
<reference evidence="14 15" key="1">
    <citation type="submission" date="2020-08" db="EMBL/GenBank/DDBJ databases">
        <title>Cohnella phylogeny.</title>
        <authorList>
            <person name="Dunlap C."/>
        </authorList>
    </citation>
    <scope>NUCLEOTIDE SEQUENCE [LARGE SCALE GENOMIC DNA]</scope>
    <source>
        <strain evidence="14 15">DSM 28246</strain>
    </source>
</reference>